<feature type="chain" id="PRO_5032955723" evidence="1">
    <location>
        <begin position="21"/>
        <end position="231"/>
    </location>
</feature>
<dbReference type="RefSeq" id="WP_169452947.1">
    <property type="nucleotide sequence ID" value="NZ_CP051774.1"/>
</dbReference>
<evidence type="ECO:0000256" key="1">
    <source>
        <dbReference type="SAM" id="SignalP"/>
    </source>
</evidence>
<dbReference type="EMBL" id="CP051774">
    <property type="protein sequence ID" value="QJE94726.1"/>
    <property type="molecule type" value="Genomic_DNA"/>
</dbReference>
<dbReference type="AlphaFoldDB" id="A0A858RCG8"/>
<reference evidence="2 3" key="1">
    <citation type="submission" date="2020-04" db="EMBL/GenBank/DDBJ databases">
        <title>Luteolibacter sp. G-1-1-1 isolated from soil.</title>
        <authorList>
            <person name="Dahal R.H."/>
        </authorList>
    </citation>
    <scope>NUCLEOTIDE SEQUENCE [LARGE SCALE GENOMIC DNA]</scope>
    <source>
        <strain evidence="2 3">G-1-1-1</strain>
    </source>
</reference>
<protein>
    <submittedName>
        <fullName evidence="2">PEP-CTERM sorting domain-containing protein</fullName>
    </submittedName>
</protein>
<organism evidence="2 3">
    <name type="scientific">Luteolibacter luteus</name>
    <dbReference type="NCBI Taxonomy" id="2728835"/>
    <lineage>
        <taxon>Bacteria</taxon>
        <taxon>Pseudomonadati</taxon>
        <taxon>Verrucomicrobiota</taxon>
        <taxon>Verrucomicrobiia</taxon>
        <taxon>Verrucomicrobiales</taxon>
        <taxon>Verrucomicrobiaceae</taxon>
        <taxon>Luteolibacter</taxon>
    </lineage>
</organism>
<proteinExistence type="predicted"/>
<keyword evidence="3" id="KW-1185">Reference proteome</keyword>
<gene>
    <name evidence="2" type="ORF">HHL09_02665</name>
</gene>
<name>A0A858RCG8_9BACT</name>
<dbReference type="Proteomes" id="UP000501812">
    <property type="component" value="Chromosome"/>
</dbReference>
<sequence length="231" mass="24940">MNLYALLACAILALVLPGFSQSLSWDTDGTPGTEAFGNTLVFADGALGMSITSWGHTHGRKNDSFESGKSIIYPTGVGVTNRDEGMRVPEHQIDNGRGNDWVLIVFDSAVTDVKIEVDPYGVWDRDVTYYTANLSRDVDLSGLTYSDLADLGFGERTDDLGTRSSEAREIEIQGATTSFNAVLIGAQLGKQGFRGVDRFKIDGVSATPAVPEPSVTFLGLIGMIGLLRRRR</sequence>
<accession>A0A858RCG8</accession>
<feature type="signal peptide" evidence="1">
    <location>
        <begin position="1"/>
        <end position="20"/>
    </location>
</feature>
<evidence type="ECO:0000313" key="2">
    <source>
        <dbReference type="EMBL" id="QJE94726.1"/>
    </source>
</evidence>
<keyword evidence="1" id="KW-0732">Signal</keyword>
<evidence type="ECO:0000313" key="3">
    <source>
        <dbReference type="Proteomes" id="UP000501812"/>
    </source>
</evidence>
<dbReference type="KEGG" id="luo:HHL09_02665"/>